<dbReference type="PANTHER" id="PTHR37478:SF2">
    <property type="entry name" value="UPF0251 PROTEIN TK0562"/>
    <property type="match status" value="1"/>
</dbReference>
<dbReference type="PANTHER" id="PTHR37478">
    <property type="match status" value="1"/>
</dbReference>
<name>A0ABS8N518_9CLOT</name>
<reference evidence="3" key="1">
    <citation type="submission" date="2021-11" db="EMBL/GenBank/DDBJ databases">
        <authorList>
            <person name="Qingchun L."/>
            <person name="Dong Z."/>
            <person name="Zongwei Q."/>
            <person name="Jia Z."/>
            <person name="Duotao L."/>
        </authorList>
    </citation>
    <scope>NUCLEOTIDE SEQUENCE</scope>
    <source>
        <strain evidence="3">WLY-B-L2</strain>
    </source>
</reference>
<gene>
    <name evidence="3" type="ORF">LN736_05130</name>
</gene>
<comment type="similarity">
    <text evidence="1 2">Belongs to the UPF0251 family.</text>
</comment>
<protein>
    <recommendedName>
        <fullName evidence="2">UPF0251 protein LN736_05130</fullName>
    </recommendedName>
</protein>
<dbReference type="Pfam" id="PF02001">
    <property type="entry name" value="DUF134"/>
    <property type="match status" value="1"/>
</dbReference>
<organism evidence="3 4">
    <name type="scientific">Clostridium aromativorans</name>
    <dbReference type="NCBI Taxonomy" id="2836848"/>
    <lineage>
        <taxon>Bacteria</taxon>
        <taxon>Bacillati</taxon>
        <taxon>Bacillota</taxon>
        <taxon>Clostridia</taxon>
        <taxon>Eubacteriales</taxon>
        <taxon>Clostridiaceae</taxon>
        <taxon>Clostridium</taxon>
    </lineage>
</organism>
<accession>A0ABS8N518</accession>
<keyword evidence="4" id="KW-1185">Reference proteome</keyword>
<dbReference type="HAMAP" id="MF_00674">
    <property type="entry name" value="UPF0251"/>
    <property type="match status" value="1"/>
</dbReference>
<sequence length="116" mass="13272">MPRPTKCRQICCLPEKQNFGPLSSSKDIIETIHMTVDEFETIRLIDLERLTQIQCARQMKIARTTVQSIYSSARTKLAECIVKGKELHINGGNYILCSDSTKKCRCIHCPKKLCNR</sequence>
<dbReference type="InterPro" id="IPR013324">
    <property type="entry name" value="RNA_pol_sigma_r3/r4-like"/>
</dbReference>
<dbReference type="RefSeq" id="WP_229981115.1">
    <property type="nucleotide sequence ID" value="NZ_JAJJPB010000004.1"/>
</dbReference>
<evidence type="ECO:0000256" key="2">
    <source>
        <dbReference type="HAMAP-Rule" id="MF_00674"/>
    </source>
</evidence>
<dbReference type="EMBL" id="JAJJPB010000004">
    <property type="protein sequence ID" value="MCC9294254.1"/>
    <property type="molecule type" value="Genomic_DNA"/>
</dbReference>
<evidence type="ECO:0000313" key="3">
    <source>
        <dbReference type="EMBL" id="MCC9294254.1"/>
    </source>
</evidence>
<comment type="caution">
    <text evidence="3">The sequence shown here is derived from an EMBL/GenBank/DDBJ whole genome shotgun (WGS) entry which is preliminary data.</text>
</comment>
<dbReference type="SUPFAM" id="SSF88659">
    <property type="entry name" value="Sigma3 and sigma4 domains of RNA polymerase sigma factors"/>
    <property type="match status" value="1"/>
</dbReference>
<proteinExistence type="inferred from homology"/>
<evidence type="ECO:0000313" key="4">
    <source>
        <dbReference type="Proteomes" id="UP001165422"/>
    </source>
</evidence>
<dbReference type="InterPro" id="IPR002852">
    <property type="entry name" value="UPF0251"/>
</dbReference>
<dbReference type="Proteomes" id="UP001165422">
    <property type="component" value="Unassembled WGS sequence"/>
</dbReference>
<evidence type="ECO:0000256" key="1">
    <source>
        <dbReference type="ARBA" id="ARBA00009350"/>
    </source>
</evidence>